<keyword evidence="1" id="KW-1133">Transmembrane helix</keyword>
<dbReference type="AlphaFoldDB" id="A0A310SJQ8"/>
<evidence type="ECO:0000256" key="1">
    <source>
        <dbReference type="SAM" id="Phobius"/>
    </source>
</evidence>
<keyword evidence="1" id="KW-0812">Transmembrane</keyword>
<reference evidence="2 3" key="1">
    <citation type="submission" date="2015-07" db="EMBL/GenBank/DDBJ databases">
        <title>The genome of Eufriesea mexicana.</title>
        <authorList>
            <person name="Pan H."/>
            <person name="Kapheim K."/>
        </authorList>
    </citation>
    <scope>NUCLEOTIDE SEQUENCE [LARGE SCALE GENOMIC DNA]</scope>
    <source>
        <strain evidence="2">0111107269</strain>
        <tissue evidence="2">Whole body</tissue>
    </source>
</reference>
<protein>
    <submittedName>
        <fullName evidence="2">Uncharacterized protein</fullName>
    </submittedName>
</protein>
<evidence type="ECO:0000313" key="2">
    <source>
        <dbReference type="EMBL" id="OAD54436.1"/>
    </source>
</evidence>
<feature type="transmembrane region" description="Helical" evidence="1">
    <location>
        <begin position="12"/>
        <end position="32"/>
    </location>
</feature>
<organism evidence="2 3">
    <name type="scientific">Eufriesea mexicana</name>
    <dbReference type="NCBI Taxonomy" id="516756"/>
    <lineage>
        <taxon>Eukaryota</taxon>
        <taxon>Metazoa</taxon>
        <taxon>Ecdysozoa</taxon>
        <taxon>Arthropoda</taxon>
        <taxon>Hexapoda</taxon>
        <taxon>Insecta</taxon>
        <taxon>Pterygota</taxon>
        <taxon>Neoptera</taxon>
        <taxon>Endopterygota</taxon>
        <taxon>Hymenoptera</taxon>
        <taxon>Apocrita</taxon>
        <taxon>Aculeata</taxon>
        <taxon>Apoidea</taxon>
        <taxon>Anthophila</taxon>
        <taxon>Apidae</taxon>
        <taxon>Eufriesea</taxon>
    </lineage>
</organism>
<sequence length="68" mass="8141">MNQVPIDSGPTMSLGMETIYWLYFFASTDVFLQKYRKIDRTCMWDWNKYGPERMSSVFGLRMKVTQED</sequence>
<gene>
    <name evidence="2" type="ORF">WN48_07801</name>
</gene>
<name>A0A310SJQ8_9HYME</name>
<proteinExistence type="predicted"/>
<evidence type="ECO:0000313" key="3">
    <source>
        <dbReference type="Proteomes" id="UP000250275"/>
    </source>
</evidence>
<accession>A0A310SJQ8</accession>
<keyword evidence="1" id="KW-0472">Membrane</keyword>
<dbReference type="Proteomes" id="UP000250275">
    <property type="component" value="Unassembled WGS sequence"/>
</dbReference>
<dbReference type="EMBL" id="KQ764717">
    <property type="protein sequence ID" value="OAD54436.1"/>
    <property type="molecule type" value="Genomic_DNA"/>
</dbReference>
<keyword evidence="3" id="KW-1185">Reference proteome</keyword>